<gene>
    <name evidence="1" type="ORF">TPA0598_09_02770</name>
</gene>
<reference evidence="2" key="1">
    <citation type="submission" date="2014-09" db="EMBL/GenBank/DDBJ databases">
        <title>Whole genome shotgun sequence of Streptomyces sp. NBRC 110027.</title>
        <authorList>
            <person name="Komaki H."/>
            <person name="Ichikawa N."/>
            <person name="Katano-Makiyama Y."/>
            <person name="Hosoyama A."/>
            <person name="Hashimoto M."/>
            <person name="Uohara A."/>
            <person name="Kitahashi Y."/>
            <person name="Ohji S."/>
            <person name="Kimura A."/>
            <person name="Yamazoe A."/>
            <person name="Igarashi Y."/>
            <person name="Fujita N."/>
        </authorList>
    </citation>
    <scope>NUCLEOTIDE SEQUENCE [LARGE SCALE GENOMIC DNA]</scope>
    <source>
        <strain evidence="2">NBRC 110027</strain>
    </source>
</reference>
<keyword evidence="2" id="KW-1185">Reference proteome</keyword>
<protein>
    <submittedName>
        <fullName evidence="1">Uncharacterized protein</fullName>
    </submittedName>
</protein>
<evidence type="ECO:0000313" key="2">
    <source>
        <dbReference type="Proteomes" id="UP000048965"/>
    </source>
</evidence>
<dbReference type="EMBL" id="BBNO01000009">
    <property type="protein sequence ID" value="GAO11986.1"/>
    <property type="molecule type" value="Genomic_DNA"/>
</dbReference>
<accession>A0A0P4REA6</accession>
<evidence type="ECO:0000313" key="1">
    <source>
        <dbReference type="EMBL" id="GAO11986.1"/>
    </source>
</evidence>
<reference evidence="1 2" key="2">
    <citation type="journal article" date="2015" name="Stand. Genomic Sci.">
        <title>Draft genome sequence of marine-derived Streptomyces sp. TP-A0598, a producer of anti-MRSA antibiotic lydicamycins.</title>
        <authorList>
            <person name="Komaki H."/>
            <person name="Ichikawa N."/>
            <person name="Hosoyama A."/>
            <person name="Fujita N."/>
            <person name="Igarashi Y."/>
        </authorList>
    </citation>
    <scope>NUCLEOTIDE SEQUENCE [LARGE SCALE GENOMIC DNA]</scope>
    <source>
        <strain evidence="1 2">NBRC 110027</strain>
    </source>
</reference>
<proteinExistence type="predicted"/>
<dbReference type="AlphaFoldDB" id="A0A0P4REA6"/>
<organism evidence="1 2">
    <name type="scientific">Streptomyces lydicamycinicus</name>
    <dbReference type="NCBI Taxonomy" id="1546107"/>
    <lineage>
        <taxon>Bacteria</taxon>
        <taxon>Bacillati</taxon>
        <taxon>Actinomycetota</taxon>
        <taxon>Actinomycetes</taxon>
        <taxon>Kitasatosporales</taxon>
        <taxon>Streptomycetaceae</taxon>
        <taxon>Streptomyces</taxon>
    </lineage>
</organism>
<name>A0A0P4REA6_9ACTN</name>
<sequence>MVLANTSLGSLCEVGGTRTYPGDASHMRPRAREWEQAEDRLFKVLRDASVLRAERHWRLRR</sequence>
<dbReference type="Proteomes" id="UP000048965">
    <property type="component" value="Unassembled WGS sequence"/>
</dbReference>
<comment type="caution">
    <text evidence="1">The sequence shown here is derived from an EMBL/GenBank/DDBJ whole genome shotgun (WGS) entry which is preliminary data.</text>
</comment>